<proteinExistence type="predicted"/>
<dbReference type="InterPro" id="IPR019734">
    <property type="entry name" value="TPR_rpt"/>
</dbReference>
<dbReference type="InterPro" id="IPR027417">
    <property type="entry name" value="P-loop_NTPase"/>
</dbReference>
<reference evidence="3" key="1">
    <citation type="submission" date="2022-11" db="EMBL/GenBank/DDBJ databases">
        <authorList>
            <person name="Somphong A."/>
            <person name="Phongsopitanun W."/>
        </authorList>
    </citation>
    <scope>NUCLEOTIDE SEQUENCE</scope>
    <source>
        <strain evidence="3">Pm04-4</strain>
    </source>
</reference>
<dbReference type="Gene3D" id="1.25.40.10">
    <property type="entry name" value="Tetratricopeptide repeat domain"/>
    <property type="match status" value="2"/>
</dbReference>
<gene>
    <name evidence="3" type="ORF">OWR29_29675</name>
</gene>
<keyword evidence="1" id="KW-0802">TPR repeat</keyword>
<dbReference type="CDD" id="cd00093">
    <property type="entry name" value="HTH_XRE"/>
    <property type="match status" value="1"/>
</dbReference>
<dbReference type="PROSITE" id="PS50943">
    <property type="entry name" value="HTH_CROC1"/>
    <property type="match status" value="1"/>
</dbReference>
<dbReference type="Gene3D" id="3.40.50.300">
    <property type="entry name" value="P-loop containing nucleotide triphosphate hydrolases"/>
    <property type="match status" value="1"/>
</dbReference>
<accession>A0ABT4B981</accession>
<protein>
    <submittedName>
        <fullName evidence="3">Tetratricopeptide repeat protein</fullName>
    </submittedName>
</protein>
<evidence type="ECO:0000313" key="3">
    <source>
        <dbReference type="EMBL" id="MCY1142185.1"/>
    </source>
</evidence>
<feature type="domain" description="HTH cro/C1-type" evidence="2">
    <location>
        <begin position="6"/>
        <end position="61"/>
    </location>
</feature>
<dbReference type="SUPFAM" id="SSF47413">
    <property type="entry name" value="lambda repressor-like DNA-binding domains"/>
    <property type="match status" value="1"/>
</dbReference>
<dbReference type="RefSeq" id="WP_267566606.1">
    <property type="nucleotide sequence ID" value="NZ_JAPNTZ010000011.1"/>
</dbReference>
<dbReference type="SUPFAM" id="SSF52540">
    <property type="entry name" value="P-loop containing nucleoside triphosphate hydrolases"/>
    <property type="match status" value="1"/>
</dbReference>
<dbReference type="EMBL" id="JAPNTZ010000011">
    <property type="protein sequence ID" value="MCY1142185.1"/>
    <property type="molecule type" value="Genomic_DNA"/>
</dbReference>
<dbReference type="PRINTS" id="PR00364">
    <property type="entry name" value="DISEASERSIST"/>
</dbReference>
<dbReference type="InterPro" id="IPR001387">
    <property type="entry name" value="Cro/C1-type_HTH"/>
</dbReference>
<comment type="caution">
    <text evidence="3">The sequence shown here is derived from an EMBL/GenBank/DDBJ whole genome shotgun (WGS) entry which is preliminary data.</text>
</comment>
<dbReference type="Proteomes" id="UP001151002">
    <property type="component" value="Unassembled WGS sequence"/>
</dbReference>
<dbReference type="PANTHER" id="PTHR47691">
    <property type="entry name" value="REGULATOR-RELATED"/>
    <property type="match status" value="1"/>
</dbReference>
<dbReference type="Pfam" id="PF13424">
    <property type="entry name" value="TPR_12"/>
    <property type="match status" value="3"/>
</dbReference>
<organism evidence="3 4">
    <name type="scientific">Paractinoplanes pyxinae</name>
    <dbReference type="NCBI Taxonomy" id="2997416"/>
    <lineage>
        <taxon>Bacteria</taxon>
        <taxon>Bacillati</taxon>
        <taxon>Actinomycetota</taxon>
        <taxon>Actinomycetes</taxon>
        <taxon>Micromonosporales</taxon>
        <taxon>Micromonosporaceae</taxon>
        <taxon>Paractinoplanes</taxon>
    </lineage>
</organism>
<dbReference type="SMART" id="SM00028">
    <property type="entry name" value="TPR"/>
    <property type="match status" value="7"/>
</dbReference>
<dbReference type="InterPro" id="IPR011990">
    <property type="entry name" value="TPR-like_helical_dom_sf"/>
</dbReference>
<dbReference type="Gene3D" id="1.10.260.40">
    <property type="entry name" value="lambda repressor-like DNA-binding domains"/>
    <property type="match status" value="1"/>
</dbReference>
<dbReference type="PROSITE" id="PS50005">
    <property type="entry name" value="TPR"/>
    <property type="match status" value="1"/>
</dbReference>
<feature type="repeat" description="TPR" evidence="1">
    <location>
        <begin position="653"/>
        <end position="686"/>
    </location>
</feature>
<evidence type="ECO:0000259" key="2">
    <source>
        <dbReference type="PROSITE" id="PS50943"/>
    </source>
</evidence>
<dbReference type="InterPro" id="IPR010982">
    <property type="entry name" value="Lambda_DNA-bd_dom_sf"/>
</dbReference>
<dbReference type="SUPFAM" id="SSF48452">
    <property type="entry name" value="TPR-like"/>
    <property type="match status" value="2"/>
</dbReference>
<evidence type="ECO:0000256" key="1">
    <source>
        <dbReference type="PROSITE-ProRule" id="PRU00339"/>
    </source>
</evidence>
<evidence type="ECO:0000313" key="4">
    <source>
        <dbReference type="Proteomes" id="UP001151002"/>
    </source>
</evidence>
<dbReference type="PANTHER" id="PTHR47691:SF3">
    <property type="entry name" value="HTH-TYPE TRANSCRIPTIONAL REGULATOR RV0890C-RELATED"/>
    <property type="match status" value="1"/>
</dbReference>
<dbReference type="Pfam" id="PF01381">
    <property type="entry name" value="HTH_3"/>
    <property type="match status" value="1"/>
</dbReference>
<keyword evidence="4" id="KW-1185">Reference proteome</keyword>
<name>A0ABT4B981_9ACTN</name>
<sequence length="822" mass="87151">MFGQLVAEHRRRLGLTQEELAARTGVSVRTIREMEADRRRAPRAASVRLLADAFALRGAQRETFLLTASATSAPAPAPAAEGRPVPAQLPADVTGFTGRADELAHLDDVLENGGVTAVICAVAGTAGVGKTALAVRWGHRARERFPDGQLYVDLRGYDPGRPVESGDALARMLTALGVPPAEIPFELDEQAARYRTHLARRRMLVVLDNAGSADQVRPLLPGAGDCVTLVTSRDSLAGLVARDGAHRLDLDLLPVADATALLRHLIGPRVGEEPEAAATLIDQCARLPLALRVAAELAAARPGSTLAELVAELADQQQRLGLLDPGGDQRSAVAAVFSWSLRSLPPATARVFRLLGLHPGPDFDAYAAAAPADLDVAAARRALLELARAHLVVPAGEGRFAMHDLLRAYAARLLAESGDDQDAAQTRLLDYYVASAVSAANVLYPEEAARLPRVEPPSTPAPELTGRDAARDWLDGELACLVAVAARGGPRYSVPLAAALFRFLLGGHYQEALAVHGHARTDARAAGDQAGEALALLGSGTVHSRMSRHREATADLTAALELYDRLGDTVGQARTLGNLGAVEQRSNRYAEALAYHERARAAFRRAGEMVGEARAVNNLGEIESRLGHYPAAARWHREALALHERTGDRTGLAAALTNLGEIEEKLGNFAAAAEHQQRALELFRELGHRSGEAWTKDGLGVAYTGLGRPHDAPAYHESALDLFRQIGEPDGEASALNGLGEAARAAGRPAEAVAQHNAALAVATEADVSDQLARAHLGLGRAWRDLGRPEPARSHLRQAQDGYAALGRPEAGDARAALTALR</sequence>
<dbReference type="SMART" id="SM00530">
    <property type="entry name" value="HTH_XRE"/>
    <property type="match status" value="1"/>
</dbReference>